<comment type="caution">
    <text evidence="1">The sequence shown here is derived from an EMBL/GenBank/DDBJ whole genome shotgun (WGS) entry which is preliminary data.</text>
</comment>
<protein>
    <submittedName>
        <fullName evidence="1">Uncharacterized protein</fullName>
    </submittedName>
</protein>
<keyword evidence="2" id="KW-1185">Reference proteome</keyword>
<sequence>MYSGLRLHTDQKTLKRELGTRKASSKAHHNHSPLPLPLHPHPGFPPPRGTAFLVLSRSCSLGKPIKRVSSTHHSSSSPSSLLHPARPDSPPFSFFVVAFSSLPVAAKANPHPIPMGNRGNVDRTAVLTAPLSFDGESQVDYRAPNLLQRILSLLGNVRPGSDLTNFQLPPLFNIPKSQLQCFGEPLYCTREDMLSRCCSAESPLERLTSVVAWSISITRPLIFGVAPYNPILGETHHVSRGNLNVLLEQVSHHPPVSALHATDDREELEMIWCQHPVPKFYGTSVETEVHGKRQLKLLRLGETYVMNSPKLLIRFFPVPGVDWVGNVRITCQGTGLGAELCYRGPSLMGRNRRSIKGKIMDLSSSKTLYEVDGHWDSTVTVKDVSNGKQKVIYNAAEIISGSKTPQVKDSKCVLGSESAVVWSEVSRGILSKDWDRAREAKKAVEEEQRKLKKERDSRGETWVPKHFTVSYDKKNGWDCLPIEKSVPSAPIHVPFDC</sequence>
<name>A0ACC3LEZ1_EUCGR</name>
<reference evidence="1 2" key="1">
    <citation type="journal article" date="2014" name="Nature">
        <title>The genome of Eucalyptus grandis.</title>
        <authorList>
            <person name="Myburg A.A."/>
            <person name="Grattapaglia D."/>
            <person name="Tuskan G.A."/>
            <person name="Hellsten U."/>
            <person name="Hayes R.D."/>
            <person name="Grimwood J."/>
            <person name="Jenkins J."/>
            <person name="Lindquist E."/>
            <person name="Tice H."/>
            <person name="Bauer D."/>
            <person name="Goodstein D.M."/>
            <person name="Dubchak I."/>
            <person name="Poliakov A."/>
            <person name="Mizrachi E."/>
            <person name="Kullan A.R."/>
            <person name="Hussey S.G."/>
            <person name="Pinard D."/>
            <person name="van der Merwe K."/>
            <person name="Singh P."/>
            <person name="van Jaarsveld I."/>
            <person name="Silva-Junior O.B."/>
            <person name="Togawa R.C."/>
            <person name="Pappas M.R."/>
            <person name="Faria D.A."/>
            <person name="Sansaloni C.P."/>
            <person name="Petroli C.D."/>
            <person name="Yang X."/>
            <person name="Ranjan P."/>
            <person name="Tschaplinski T.J."/>
            <person name="Ye C.Y."/>
            <person name="Li T."/>
            <person name="Sterck L."/>
            <person name="Vanneste K."/>
            <person name="Murat F."/>
            <person name="Soler M."/>
            <person name="Clemente H.S."/>
            <person name="Saidi N."/>
            <person name="Cassan-Wang H."/>
            <person name="Dunand C."/>
            <person name="Hefer C.A."/>
            <person name="Bornberg-Bauer E."/>
            <person name="Kersting A.R."/>
            <person name="Vining K."/>
            <person name="Amarasinghe V."/>
            <person name="Ranik M."/>
            <person name="Naithani S."/>
            <person name="Elser J."/>
            <person name="Boyd A.E."/>
            <person name="Liston A."/>
            <person name="Spatafora J.W."/>
            <person name="Dharmwardhana P."/>
            <person name="Raja R."/>
            <person name="Sullivan C."/>
            <person name="Romanel E."/>
            <person name="Alves-Ferreira M."/>
            <person name="Kulheim C."/>
            <person name="Foley W."/>
            <person name="Carocha V."/>
            <person name="Paiva J."/>
            <person name="Kudrna D."/>
            <person name="Brommonschenkel S.H."/>
            <person name="Pasquali G."/>
            <person name="Byrne M."/>
            <person name="Rigault P."/>
            <person name="Tibbits J."/>
            <person name="Spokevicius A."/>
            <person name="Jones R.C."/>
            <person name="Steane D.A."/>
            <person name="Vaillancourt R.E."/>
            <person name="Potts B.M."/>
            <person name="Joubert F."/>
            <person name="Barry K."/>
            <person name="Pappas G.J."/>
            <person name="Strauss S.H."/>
            <person name="Jaiswal P."/>
            <person name="Grima-Pettenati J."/>
            <person name="Salse J."/>
            <person name="Van de Peer Y."/>
            <person name="Rokhsar D.S."/>
            <person name="Schmutz J."/>
        </authorList>
    </citation>
    <scope>NUCLEOTIDE SEQUENCE [LARGE SCALE GENOMIC DNA]</scope>
    <source>
        <strain evidence="2">cv. BRASUZ1</strain>
        <tissue evidence="1">Leaf extractions</tissue>
    </source>
</reference>
<dbReference type="EMBL" id="CM064437">
    <property type="protein sequence ID" value="KAK3437566.1"/>
    <property type="molecule type" value="Genomic_DNA"/>
</dbReference>
<evidence type="ECO:0000313" key="1">
    <source>
        <dbReference type="EMBL" id="KAK3437566.1"/>
    </source>
</evidence>
<organism evidence="1 2">
    <name type="scientific">Eucalyptus grandis</name>
    <name type="common">Flooded gum</name>
    <dbReference type="NCBI Taxonomy" id="71139"/>
    <lineage>
        <taxon>Eukaryota</taxon>
        <taxon>Viridiplantae</taxon>
        <taxon>Streptophyta</taxon>
        <taxon>Embryophyta</taxon>
        <taxon>Tracheophyta</taxon>
        <taxon>Spermatophyta</taxon>
        <taxon>Magnoliopsida</taxon>
        <taxon>eudicotyledons</taxon>
        <taxon>Gunneridae</taxon>
        <taxon>Pentapetalae</taxon>
        <taxon>rosids</taxon>
        <taxon>malvids</taxon>
        <taxon>Myrtales</taxon>
        <taxon>Myrtaceae</taxon>
        <taxon>Myrtoideae</taxon>
        <taxon>Eucalypteae</taxon>
        <taxon>Eucalyptus</taxon>
    </lineage>
</organism>
<dbReference type="Proteomes" id="UP000030711">
    <property type="component" value="Chromosome 3"/>
</dbReference>
<gene>
    <name evidence="1" type="ORF">EUGRSUZ_C02223</name>
</gene>
<proteinExistence type="predicted"/>
<evidence type="ECO:0000313" key="2">
    <source>
        <dbReference type="Proteomes" id="UP000030711"/>
    </source>
</evidence>
<accession>A0ACC3LEZ1</accession>